<evidence type="ECO:0000313" key="1">
    <source>
        <dbReference type="EnsemblPlants" id="EMT03891"/>
    </source>
</evidence>
<dbReference type="GO" id="GO:0031146">
    <property type="term" value="P:SCF-dependent proteasomal ubiquitin-dependent protein catabolic process"/>
    <property type="evidence" value="ECO:0007669"/>
    <property type="project" value="TreeGrafter"/>
</dbReference>
<organism evidence="1">
    <name type="scientific">Aegilops tauschii</name>
    <name type="common">Tausch's goatgrass</name>
    <name type="synonym">Aegilops squarrosa</name>
    <dbReference type="NCBI Taxonomy" id="37682"/>
    <lineage>
        <taxon>Eukaryota</taxon>
        <taxon>Viridiplantae</taxon>
        <taxon>Streptophyta</taxon>
        <taxon>Embryophyta</taxon>
        <taxon>Tracheophyta</taxon>
        <taxon>Spermatophyta</taxon>
        <taxon>Magnoliopsida</taxon>
        <taxon>Liliopsida</taxon>
        <taxon>Poales</taxon>
        <taxon>Poaceae</taxon>
        <taxon>BOP clade</taxon>
        <taxon>Pooideae</taxon>
        <taxon>Triticodae</taxon>
        <taxon>Triticeae</taxon>
        <taxon>Triticinae</taxon>
        <taxon>Aegilops</taxon>
    </lineage>
</organism>
<dbReference type="SUPFAM" id="SSF52047">
    <property type="entry name" value="RNI-like"/>
    <property type="match status" value="1"/>
</dbReference>
<dbReference type="InterPro" id="IPR006553">
    <property type="entry name" value="Leu-rich_rpt_Cys-con_subtyp"/>
</dbReference>
<dbReference type="PANTHER" id="PTHR13318:SF276">
    <property type="entry name" value="F-BOX DOMAIN-CONTAINING PROTEIN"/>
    <property type="match status" value="1"/>
</dbReference>
<sequence length="534" mass="59994">MDDLPEAVVTEIVKKITRTSDLNSIFLVSKGLYTIEGSQRGVLSALVLVFALLQSINITVCQVHKFAEIGNRLLWLNSTPQITSIGLFSVAVGCTSLSALHLIDCEKIDSVEWLEYLGSHGSLEELVVKNCKGINHHDFLKFGSGWMKLQKFEFERKRVIYDFSLGSYCKTLVSLRLNSAPKITSIGLFSVAVGCTSLSALHLIDCEKIDSVEWLEYLGRDGSLKELVVKNCKGINHHDFLKFGSGWMKLQKFEFERKRVIYDFSLGCEYSDPSYNAHSMDIYDFCCESLKNLRLAHIKTWPEIGLRVLLGKCKALENLWLEYVRALNDYDMIALSRSCSNLKSISLWLNLQRHCSEDGYCETRTSFTDNSLYALALNCPMLQIVDLRFTGCSRDWPSEIGFTQEGFLALIQSCPICVLVLNTANFFDDKGMKALSSSPHLETLELILCHWVTDTGMRFIAHTPCLSNLTLWACHKVTDVGVAELGHAHKLESLVIEHCGRVSLQAAQGVTKSVHYSSKCSDALMEKIGLIDEY</sequence>
<name>M8AHD6_AEGTA</name>
<proteinExistence type="predicted"/>
<dbReference type="AlphaFoldDB" id="M8AHD6"/>
<dbReference type="FunFam" id="3.80.10.10:FF:000690">
    <property type="entry name" value="F-box/LRR-repeat protein 14"/>
    <property type="match status" value="1"/>
</dbReference>
<dbReference type="EnsemblPlants" id="EMT03891">
    <property type="protein sequence ID" value="EMT03891"/>
    <property type="gene ID" value="F775_16079"/>
</dbReference>
<dbReference type="SMART" id="SM00367">
    <property type="entry name" value="LRR_CC"/>
    <property type="match status" value="7"/>
</dbReference>
<protein>
    <recommendedName>
        <fullName evidence="2">F-box domain-containing protein</fullName>
    </recommendedName>
</protein>
<dbReference type="PANTHER" id="PTHR13318">
    <property type="entry name" value="PARTNER OF PAIRED, ISOFORM B-RELATED"/>
    <property type="match status" value="1"/>
</dbReference>
<evidence type="ECO:0008006" key="2">
    <source>
        <dbReference type="Google" id="ProtNLM"/>
    </source>
</evidence>
<dbReference type="Gene3D" id="3.80.10.10">
    <property type="entry name" value="Ribonuclease Inhibitor"/>
    <property type="match status" value="2"/>
</dbReference>
<dbReference type="InterPro" id="IPR001611">
    <property type="entry name" value="Leu-rich_rpt"/>
</dbReference>
<accession>M8AHD6</accession>
<dbReference type="GO" id="GO:0019005">
    <property type="term" value="C:SCF ubiquitin ligase complex"/>
    <property type="evidence" value="ECO:0007669"/>
    <property type="project" value="TreeGrafter"/>
</dbReference>
<dbReference type="Pfam" id="PF13516">
    <property type="entry name" value="LRR_6"/>
    <property type="match status" value="1"/>
</dbReference>
<reference evidence="1" key="1">
    <citation type="submission" date="2015-06" db="UniProtKB">
        <authorList>
            <consortium name="EnsemblPlants"/>
        </authorList>
    </citation>
    <scope>IDENTIFICATION</scope>
</reference>
<dbReference type="InterPro" id="IPR032675">
    <property type="entry name" value="LRR_dom_sf"/>
</dbReference>